<dbReference type="PANTHER" id="PTHR21666:SF270">
    <property type="entry name" value="MUREIN HYDROLASE ACTIVATOR ENVC"/>
    <property type="match status" value="1"/>
</dbReference>
<dbReference type="SUPFAM" id="SSF51261">
    <property type="entry name" value="Duplicated hybrid motif"/>
    <property type="match status" value="1"/>
</dbReference>
<sequence length="117" mass="12856">MRFTPPIADRVLTRGFDYLSSLYVLGQHAAADYIPEGRLATGEPIKAVADWEAVGIGWDFYSGFFAALDHAGGWRSFYRHLYGQSPIVVGQRGKQGDIVGNIGNTGWSEGAHLHFDL</sequence>
<comment type="caution">
    <text evidence="2">The sequence shown here is derived from an EMBL/GenBank/DDBJ whole genome shotgun (WGS) entry which is preliminary data.</text>
</comment>
<dbReference type="InterPro" id="IPR011055">
    <property type="entry name" value="Dup_hybrid_motif"/>
</dbReference>
<dbReference type="EMBL" id="LAZR01021482">
    <property type="protein sequence ID" value="KKL85174.1"/>
    <property type="molecule type" value="Genomic_DNA"/>
</dbReference>
<dbReference type="GO" id="GO:0004222">
    <property type="term" value="F:metalloendopeptidase activity"/>
    <property type="evidence" value="ECO:0007669"/>
    <property type="project" value="TreeGrafter"/>
</dbReference>
<evidence type="ECO:0000259" key="1">
    <source>
        <dbReference type="Pfam" id="PF01551"/>
    </source>
</evidence>
<dbReference type="Pfam" id="PF01551">
    <property type="entry name" value="Peptidase_M23"/>
    <property type="match status" value="1"/>
</dbReference>
<dbReference type="AlphaFoldDB" id="A0A0F9FFK6"/>
<evidence type="ECO:0000313" key="2">
    <source>
        <dbReference type="EMBL" id="KKL85174.1"/>
    </source>
</evidence>
<organism evidence="2">
    <name type="scientific">marine sediment metagenome</name>
    <dbReference type="NCBI Taxonomy" id="412755"/>
    <lineage>
        <taxon>unclassified sequences</taxon>
        <taxon>metagenomes</taxon>
        <taxon>ecological metagenomes</taxon>
    </lineage>
</organism>
<reference evidence="2" key="1">
    <citation type="journal article" date="2015" name="Nature">
        <title>Complex archaea that bridge the gap between prokaryotes and eukaryotes.</title>
        <authorList>
            <person name="Spang A."/>
            <person name="Saw J.H."/>
            <person name="Jorgensen S.L."/>
            <person name="Zaremba-Niedzwiedzka K."/>
            <person name="Martijn J."/>
            <person name="Lind A.E."/>
            <person name="van Eijk R."/>
            <person name="Schleper C."/>
            <person name="Guy L."/>
            <person name="Ettema T.J."/>
        </authorList>
    </citation>
    <scope>NUCLEOTIDE SEQUENCE</scope>
</reference>
<dbReference type="Gene3D" id="2.70.70.10">
    <property type="entry name" value="Glucose Permease (Domain IIA)"/>
    <property type="match status" value="1"/>
</dbReference>
<protein>
    <recommendedName>
        <fullName evidence="1">M23ase beta-sheet core domain-containing protein</fullName>
    </recommendedName>
</protein>
<accession>A0A0F9FFK6</accession>
<dbReference type="InterPro" id="IPR050570">
    <property type="entry name" value="Cell_wall_metabolism_enzyme"/>
</dbReference>
<gene>
    <name evidence="2" type="ORF">LCGC14_1957410</name>
</gene>
<proteinExistence type="predicted"/>
<feature type="domain" description="M23ase beta-sheet core" evidence="1">
    <location>
        <begin position="39"/>
        <end position="116"/>
    </location>
</feature>
<dbReference type="InterPro" id="IPR016047">
    <property type="entry name" value="M23ase_b-sheet_dom"/>
</dbReference>
<dbReference type="PANTHER" id="PTHR21666">
    <property type="entry name" value="PEPTIDASE-RELATED"/>
    <property type="match status" value="1"/>
</dbReference>
<name>A0A0F9FFK6_9ZZZZ</name>
<dbReference type="CDD" id="cd12797">
    <property type="entry name" value="M23_peptidase"/>
    <property type="match status" value="1"/>
</dbReference>
<feature type="non-terminal residue" evidence="2">
    <location>
        <position position="117"/>
    </location>
</feature>